<keyword evidence="8" id="KW-0547">Nucleotide-binding</keyword>
<dbReference type="GO" id="GO:0005737">
    <property type="term" value="C:cytoplasm"/>
    <property type="evidence" value="ECO:0007669"/>
    <property type="project" value="UniProtKB-SubCell"/>
</dbReference>
<dbReference type="GO" id="GO:0008253">
    <property type="term" value="F:5'-nucleotidase activity"/>
    <property type="evidence" value="ECO:0007669"/>
    <property type="project" value="UniProtKB-EC"/>
</dbReference>
<comment type="subcellular location">
    <subcellularLocation>
        <location evidence="3">Cytoplasm</location>
    </subcellularLocation>
</comment>
<dbReference type="GO" id="GO:0000166">
    <property type="term" value="F:nucleotide binding"/>
    <property type="evidence" value="ECO:0007669"/>
    <property type="project" value="UniProtKB-KW"/>
</dbReference>
<protein>
    <recommendedName>
        <fullName evidence="5">5'-nucleotidase</fullName>
        <ecNumber evidence="5">3.1.3.5</ecNumber>
    </recommendedName>
</protein>
<dbReference type="InterPro" id="IPR036523">
    <property type="entry name" value="SurE-like_sf"/>
</dbReference>
<keyword evidence="6" id="KW-0963">Cytoplasm</keyword>
<dbReference type="Pfam" id="PF01975">
    <property type="entry name" value="SurE"/>
    <property type="match status" value="1"/>
</dbReference>
<evidence type="ECO:0000259" key="10">
    <source>
        <dbReference type="Pfam" id="PF01975"/>
    </source>
</evidence>
<dbReference type="EC" id="3.1.3.5" evidence="5"/>
<dbReference type="GO" id="GO:0008254">
    <property type="term" value="F:3'-nucleotidase activity"/>
    <property type="evidence" value="ECO:0007669"/>
    <property type="project" value="TreeGrafter"/>
</dbReference>
<dbReference type="InterPro" id="IPR002828">
    <property type="entry name" value="SurE-like_Pase/nucleotidase"/>
</dbReference>
<evidence type="ECO:0000256" key="6">
    <source>
        <dbReference type="ARBA" id="ARBA00022490"/>
    </source>
</evidence>
<keyword evidence="9 11" id="KW-0378">Hydrolase</keyword>
<dbReference type="SUPFAM" id="SSF64167">
    <property type="entry name" value="SurE-like"/>
    <property type="match status" value="1"/>
</dbReference>
<dbReference type="PANTHER" id="PTHR30457:SF12">
    <property type="entry name" value="5'_3'-NUCLEOTIDASE SURE"/>
    <property type="match status" value="1"/>
</dbReference>
<dbReference type="Gene3D" id="3.40.1210.10">
    <property type="entry name" value="Survival protein SurE-like phosphatase/nucleotidase"/>
    <property type="match status" value="1"/>
</dbReference>
<evidence type="ECO:0000256" key="9">
    <source>
        <dbReference type="ARBA" id="ARBA00022801"/>
    </source>
</evidence>
<evidence type="ECO:0000313" key="11">
    <source>
        <dbReference type="EMBL" id="VAX29028.1"/>
    </source>
</evidence>
<dbReference type="EMBL" id="UOGH01000104">
    <property type="protein sequence ID" value="VAX29028.1"/>
    <property type="molecule type" value="Genomic_DNA"/>
</dbReference>
<organism evidence="11">
    <name type="scientific">hydrothermal vent metagenome</name>
    <dbReference type="NCBI Taxonomy" id="652676"/>
    <lineage>
        <taxon>unclassified sequences</taxon>
        <taxon>metagenomes</taxon>
        <taxon>ecological metagenomes</taxon>
    </lineage>
</organism>
<reference evidence="11" key="1">
    <citation type="submission" date="2018-06" db="EMBL/GenBank/DDBJ databases">
        <authorList>
            <person name="Zhirakovskaya E."/>
        </authorList>
    </citation>
    <scope>NUCLEOTIDE SEQUENCE</scope>
</reference>
<dbReference type="HAMAP" id="MF_00060">
    <property type="entry name" value="SurE"/>
    <property type="match status" value="1"/>
</dbReference>
<dbReference type="GO" id="GO:0004309">
    <property type="term" value="F:exopolyphosphatase activity"/>
    <property type="evidence" value="ECO:0007669"/>
    <property type="project" value="TreeGrafter"/>
</dbReference>
<dbReference type="GO" id="GO:0046872">
    <property type="term" value="F:metal ion binding"/>
    <property type="evidence" value="ECO:0007669"/>
    <property type="project" value="UniProtKB-KW"/>
</dbReference>
<evidence type="ECO:0000256" key="5">
    <source>
        <dbReference type="ARBA" id="ARBA00012643"/>
    </source>
</evidence>
<comment type="catalytic activity">
    <reaction evidence="1">
        <text>a ribonucleoside 5'-phosphate + H2O = a ribonucleoside + phosphate</text>
        <dbReference type="Rhea" id="RHEA:12484"/>
        <dbReference type="ChEBI" id="CHEBI:15377"/>
        <dbReference type="ChEBI" id="CHEBI:18254"/>
        <dbReference type="ChEBI" id="CHEBI:43474"/>
        <dbReference type="ChEBI" id="CHEBI:58043"/>
        <dbReference type="EC" id="3.1.3.5"/>
    </reaction>
</comment>
<proteinExistence type="inferred from homology"/>
<dbReference type="FunFam" id="3.40.1210.10:FF:000001">
    <property type="entry name" value="5'/3'-nucleotidase SurE"/>
    <property type="match status" value="1"/>
</dbReference>
<evidence type="ECO:0000256" key="2">
    <source>
        <dbReference type="ARBA" id="ARBA00001946"/>
    </source>
</evidence>
<sequence length="252" mass="27761">MPIILVTNDDGIHSEGLMALHRAMGDIAEPYIVAPDREKSAVSHALTMHRPLRVEEVREKIYTVNGTPTDCVVVAVEKVLPEKPVMVISGINRGANLGDDITYSGTVSAAIEGTIFGIPSVAVSTVFTEGKPICFEAAANFSRRLVRFVLHGGLPPDTILNVNVPDIPEDEVKGIKFTRQGKRVYDNAIHETLDPWGRKHFWIGGGIPSWEEGNDTDFNAVTNGYISITPIHLDLTNYEALTYLRENWRDLA</sequence>
<evidence type="ECO:0000256" key="3">
    <source>
        <dbReference type="ARBA" id="ARBA00004496"/>
    </source>
</evidence>
<gene>
    <name evidence="11" type="ORF">MNBD_NITROSPIRAE02-1208</name>
</gene>
<feature type="domain" description="Survival protein SurE-like phosphatase/nucleotidase" evidence="10">
    <location>
        <begin position="4"/>
        <end position="186"/>
    </location>
</feature>
<dbReference type="PANTHER" id="PTHR30457">
    <property type="entry name" value="5'-NUCLEOTIDASE SURE"/>
    <property type="match status" value="1"/>
</dbReference>
<name>A0A3B1CYQ4_9ZZZZ</name>
<comment type="cofactor">
    <cofactor evidence="2">
        <name>Mg(2+)</name>
        <dbReference type="ChEBI" id="CHEBI:18420"/>
    </cofactor>
</comment>
<dbReference type="NCBIfam" id="NF001490">
    <property type="entry name" value="PRK00346.1-4"/>
    <property type="match status" value="1"/>
</dbReference>
<evidence type="ECO:0000256" key="8">
    <source>
        <dbReference type="ARBA" id="ARBA00022741"/>
    </source>
</evidence>
<accession>A0A3B1CYQ4</accession>
<dbReference type="InterPro" id="IPR030048">
    <property type="entry name" value="SurE"/>
</dbReference>
<keyword evidence="7" id="KW-0479">Metal-binding</keyword>
<dbReference type="NCBIfam" id="TIGR00087">
    <property type="entry name" value="surE"/>
    <property type="match status" value="1"/>
</dbReference>
<evidence type="ECO:0000256" key="7">
    <source>
        <dbReference type="ARBA" id="ARBA00022723"/>
    </source>
</evidence>
<evidence type="ECO:0000256" key="1">
    <source>
        <dbReference type="ARBA" id="ARBA00000815"/>
    </source>
</evidence>
<dbReference type="AlphaFoldDB" id="A0A3B1CYQ4"/>
<comment type="similarity">
    <text evidence="4">Belongs to the SurE nucleotidase family.</text>
</comment>
<evidence type="ECO:0000256" key="4">
    <source>
        <dbReference type="ARBA" id="ARBA00011062"/>
    </source>
</evidence>